<organism evidence="2 3">
    <name type="scientific">Croceitalea dokdonensis DOKDO 023</name>
    <dbReference type="NCBI Taxonomy" id="1300341"/>
    <lineage>
        <taxon>Bacteria</taxon>
        <taxon>Pseudomonadati</taxon>
        <taxon>Bacteroidota</taxon>
        <taxon>Flavobacteriia</taxon>
        <taxon>Flavobacteriales</taxon>
        <taxon>Flavobacteriaceae</taxon>
        <taxon>Croceitalea</taxon>
    </lineage>
</organism>
<sequence>MKKNISLLLTMAMTLSISASKKPKIEGDKNVVLLLKEIHQDFTKVEVADGLQVTISQGTSNGYSLNADANLHNSIRFDVFEGTLKIFTTNQITKSKKLAIHLTVVQLQELMIKDDAKVIGEGRFTSDQISIMGFDRSTFEMEMVTDGLDIELNQNATGTFSAIAKSSRVFLNDKSNLKGTLNTNTITVGLKDAAELDVEGDATTADYTIARASKLNARNMRAKTAELASGNTADVYVRAAQNLGVNAKGKSTIYVYGNPEIALHQLDDKAKIIKK</sequence>
<dbReference type="Gene3D" id="2.160.20.120">
    <property type="match status" value="1"/>
</dbReference>
<protein>
    <recommendedName>
        <fullName evidence="1">Putative auto-transporter adhesin head GIN domain-containing protein</fullName>
    </recommendedName>
</protein>
<dbReference type="Proteomes" id="UP000050280">
    <property type="component" value="Unassembled WGS sequence"/>
</dbReference>
<evidence type="ECO:0000313" key="3">
    <source>
        <dbReference type="Proteomes" id="UP000050280"/>
    </source>
</evidence>
<dbReference type="AlphaFoldDB" id="A0A0P7B3J5"/>
<proteinExistence type="predicted"/>
<dbReference type="RefSeq" id="WP_054558631.1">
    <property type="nucleotide sequence ID" value="NZ_LDJX01000002.1"/>
</dbReference>
<dbReference type="InterPro" id="IPR021255">
    <property type="entry name" value="DUF2807"/>
</dbReference>
<gene>
    <name evidence="2" type="ORF">I595_1509</name>
</gene>
<reference evidence="2 3" key="1">
    <citation type="submission" date="2015-09" db="EMBL/GenBank/DDBJ databases">
        <title>Genome sequence of the marine flavobacterium Croceitalea dokdonensis DOKDO 023 that contains proton- and sodium-pumping rhodopsins.</title>
        <authorList>
            <person name="Kwon S.-K."/>
            <person name="Lee H.K."/>
            <person name="Kwak M.-J."/>
            <person name="Kim J.F."/>
        </authorList>
    </citation>
    <scope>NUCLEOTIDE SEQUENCE [LARGE SCALE GENOMIC DNA]</scope>
    <source>
        <strain evidence="2 3">DOKDO 023</strain>
    </source>
</reference>
<comment type="caution">
    <text evidence="2">The sequence shown here is derived from an EMBL/GenBank/DDBJ whole genome shotgun (WGS) entry which is preliminary data.</text>
</comment>
<dbReference type="OrthoDB" id="1419485at2"/>
<accession>A0A0P7B3J5</accession>
<name>A0A0P7B3J5_9FLAO</name>
<dbReference type="Pfam" id="PF10988">
    <property type="entry name" value="DUF2807"/>
    <property type="match status" value="1"/>
</dbReference>
<dbReference type="EMBL" id="LDJX01000002">
    <property type="protein sequence ID" value="KPM33082.1"/>
    <property type="molecule type" value="Genomic_DNA"/>
</dbReference>
<dbReference type="STRING" id="1300341.I595_1509"/>
<evidence type="ECO:0000313" key="2">
    <source>
        <dbReference type="EMBL" id="KPM33082.1"/>
    </source>
</evidence>
<evidence type="ECO:0000259" key="1">
    <source>
        <dbReference type="Pfam" id="PF10988"/>
    </source>
</evidence>
<keyword evidence="3" id="KW-1185">Reference proteome</keyword>
<feature type="domain" description="Putative auto-transporter adhesin head GIN" evidence="1">
    <location>
        <begin position="41"/>
        <end position="259"/>
    </location>
</feature>